<dbReference type="AlphaFoldDB" id="A0A8H7HM12"/>
<protein>
    <submittedName>
        <fullName evidence="2">Uncharacterized protein</fullName>
    </submittedName>
</protein>
<feature type="region of interest" description="Disordered" evidence="1">
    <location>
        <begin position="126"/>
        <end position="159"/>
    </location>
</feature>
<dbReference type="Proteomes" id="UP000602905">
    <property type="component" value="Unassembled WGS sequence"/>
</dbReference>
<proteinExistence type="predicted"/>
<evidence type="ECO:0000313" key="2">
    <source>
        <dbReference type="EMBL" id="KAF8694552.1"/>
    </source>
</evidence>
<dbReference type="OrthoDB" id="3239894at2759"/>
<dbReference type="EMBL" id="JACYCD010000422">
    <property type="protein sequence ID" value="KAF8694552.1"/>
    <property type="molecule type" value="Genomic_DNA"/>
</dbReference>
<comment type="caution">
    <text evidence="2">The sequence shown here is derived from an EMBL/GenBank/DDBJ whole genome shotgun (WGS) entry which is preliminary data.</text>
</comment>
<sequence>MPLGLVDFQFHKIWVEMDHLQQGKELKELQNMIDLASTIQPRHCGRPPVGIGTSSAGSLTSNPLRSLATIDLPIAIPILWDKVDISSVEQRTHEAWAKLKEAEEKKKAELRKGDKVTCNAAKAWQRALTNTNPTTRPQKQRRTTQVGNQSGDSNSDLPLDARDVANLEQTKEVDAEQRGFISWRLQDADGILLLLTAIKHLCSCTVRRESIKIGKERLIKYLAQTAKLRGAEQMRPNHHGSSHLPEQILSNIANNSKDSLADWAAYMLHLDHKQARGTAKTKELDSHVDNIETSVACRASVLLKLAQIDTFYTAYEHGNAPVLELEAVVMENGQLVEQVGEIIDIWEHKQAISSTSSVSNTFVLVRWYKASPIFALRAVWLWTVDFPDANVEIYVPDQYLDWEAIIPVSNIQCHCARMTVNIDNCPVWVAIGLDRE</sequence>
<feature type="compositionally biased region" description="Polar residues" evidence="1">
    <location>
        <begin position="146"/>
        <end position="156"/>
    </location>
</feature>
<evidence type="ECO:0000256" key="1">
    <source>
        <dbReference type="SAM" id="MobiDB-lite"/>
    </source>
</evidence>
<reference evidence="2" key="1">
    <citation type="submission" date="2020-09" db="EMBL/GenBank/DDBJ databases">
        <title>Comparative genome analyses of four rice-infecting Rhizoctonia solani isolates reveal extensive enrichment of homogalacturonan modification genes.</title>
        <authorList>
            <person name="Lee D.-Y."/>
            <person name="Jeon J."/>
            <person name="Kim K.-T."/>
            <person name="Cheong K."/>
            <person name="Song H."/>
            <person name="Choi G."/>
            <person name="Ko J."/>
            <person name="Opiyo S.O."/>
            <person name="Zuo S."/>
            <person name="Madhav S."/>
            <person name="Lee Y.-H."/>
            <person name="Wang G.-L."/>
        </authorList>
    </citation>
    <scope>NUCLEOTIDE SEQUENCE</scope>
    <source>
        <strain evidence="2">AG1-IA WGL</strain>
    </source>
</reference>
<gene>
    <name evidence="2" type="ORF">RHS03_08170</name>
</gene>
<feature type="non-terminal residue" evidence="2">
    <location>
        <position position="436"/>
    </location>
</feature>
<name>A0A8H7HM12_9AGAM</name>
<accession>A0A8H7HM12</accession>
<evidence type="ECO:0000313" key="3">
    <source>
        <dbReference type="Proteomes" id="UP000602905"/>
    </source>
</evidence>
<organism evidence="2 3">
    <name type="scientific">Rhizoctonia solani</name>
    <dbReference type="NCBI Taxonomy" id="456999"/>
    <lineage>
        <taxon>Eukaryota</taxon>
        <taxon>Fungi</taxon>
        <taxon>Dikarya</taxon>
        <taxon>Basidiomycota</taxon>
        <taxon>Agaricomycotina</taxon>
        <taxon>Agaricomycetes</taxon>
        <taxon>Cantharellales</taxon>
        <taxon>Ceratobasidiaceae</taxon>
        <taxon>Rhizoctonia</taxon>
    </lineage>
</organism>